<evidence type="ECO:0000313" key="1">
    <source>
        <dbReference type="EMBL" id="MCW3485446.1"/>
    </source>
</evidence>
<gene>
    <name evidence="1" type="ORF">OL497_16165</name>
</gene>
<organism evidence="1 2">
    <name type="scientific">Chitinophaga nivalis</name>
    <dbReference type="NCBI Taxonomy" id="2991709"/>
    <lineage>
        <taxon>Bacteria</taxon>
        <taxon>Pseudomonadati</taxon>
        <taxon>Bacteroidota</taxon>
        <taxon>Chitinophagia</taxon>
        <taxon>Chitinophagales</taxon>
        <taxon>Chitinophagaceae</taxon>
        <taxon>Chitinophaga</taxon>
    </lineage>
</organism>
<accession>A0ABT3IN99</accession>
<dbReference type="RefSeq" id="WP_264731886.1">
    <property type="nucleotide sequence ID" value="NZ_JAPDNS010000002.1"/>
</dbReference>
<dbReference type="Proteomes" id="UP001207742">
    <property type="component" value="Unassembled WGS sequence"/>
</dbReference>
<proteinExistence type="predicted"/>
<keyword evidence="2" id="KW-1185">Reference proteome</keyword>
<evidence type="ECO:0000313" key="2">
    <source>
        <dbReference type="Proteomes" id="UP001207742"/>
    </source>
</evidence>
<dbReference type="EMBL" id="JAPDNS010000002">
    <property type="protein sequence ID" value="MCW3485446.1"/>
    <property type="molecule type" value="Genomic_DNA"/>
</dbReference>
<name>A0ABT3IN99_9BACT</name>
<protein>
    <submittedName>
        <fullName evidence="1">Uncharacterized protein</fullName>
    </submittedName>
</protein>
<sequence length="234" mass="24677">MEQETLIQVQSQLVYQTKISIIRVTTDAIFLSYNTMPGNRPKTNNNFLAIWQNFSSIPWSTSPGKNGIQTISTDTPSGDANFLNLSITKSDYIIGYAVGQELTGSTVQQFGNICATAYIPLGSTGANTVFSSSIENIYVGSTSVLFDFSLPDGVTPTANGAWAGLWRGLNPDLYGTPPTAAIQISPNVAKGTTGFNNVSIGIGTSYTIGLFMSGFKSSGGSTQSALACSASFTN</sequence>
<reference evidence="1 2" key="1">
    <citation type="submission" date="2022-10" db="EMBL/GenBank/DDBJ databases">
        <title>Chitinophaga nivalis PC15 sp. nov., isolated from Pyeongchang county, South Korea.</title>
        <authorList>
            <person name="Trinh H.N."/>
        </authorList>
    </citation>
    <scope>NUCLEOTIDE SEQUENCE [LARGE SCALE GENOMIC DNA]</scope>
    <source>
        <strain evidence="1 2">PC14</strain>
    </source>
</reference>
<comment type="caution">
    <text evidence="1">The sequence shown here is derived from an EMBL/GenBank/DDBJ whole genome shotgun (WGS) entry which is preliminary data.</text>
</comment>